<dbReference type="AlphaFoldDB" id="L0D879"/>
<dbReference type="SUPFAM" id="SSF52540">
    <property type="entry name" value="P-loop containing nucleoside triphosphate hydrolases"/>
    <property type="match status" value="1"/>
</dbReference>
<evidence type="ECO:0000313" key="1">
    <source>
        <dbReference type="EMBL" id="AGA25614.1"/>
    </source>
</evidence>
<dbReference type="EMBL" id="CP003364">
    <property type="protein sequence ID" value="AGA25614.1"/>
    <property type="molecule type" value="Genomic_DNA"/>
</dbReference>
<accession>L0D879</accession>
<dbReference type="Proteomes" id="UP000010798">
    <property type="component" value="Chromosome"/>
</dbReference>
<name>L0D879_SINAD</name>
<gene>
    <name evidence="1" type="ordered locus">Sinac_1225</name>
</gene>
<dbReference type="eggNOG" id="COG4424">
    <property type="taxonomic scope" value="Bacteria"/>
</dbReference>
<dbReference type="STRING" id="886293.Sinac_1225"/>
<keyword evidence="2" id="KW-1185">Reference proteome</keyword>
<evidence type="ECO:0008006" key="3">
    <source>
        <dbReference type="Google" id="ProtNLM"/>
    </source>
</evidence>
<protein>
    <recommendedName>
        <fullName evidence="3">Sulfotransferase family protein</fullName>
    </recommendedName>
</protein>
<organism evidence="1 2">
    <name type="scientific">Singulisphaera acidiphila (strain ATCC BAA-1392 / DSM 18658 / VKM B-2454 / MOB10)</name>
    <dbReference type="NCBI Taxonomy" id="886293"/>
    <lineage>
        <taxon>Bacteria</taxon>
        <taxon>Pseudomonadati</taxon>
        <taxon>Planctomycetota</taxon>
        <taxon>Planctomycetia</taxon>
        <taxon>Isosphaerales</taxon>
        <taxon>Isosphaeraceae</taxon>
        <taxon>Singulisphaera</taxon>
    </lineage>
</organism>
<dbReference type="Gene3D" id="3.40.50.300">
    <property type="entry name" value="P-loop containing nucleotide triphosphate hydrolases"/>
    <property type="match status" value="1"/>
</dbReference>
<evidence type="ECO:0000313" key="2">
    <source>
        <dbReference type="Proteomes" id="UP000010798"/>
    </source>
</evidence>
<dbReference type="RefSeq" id="WP_015244790.1">
    <property type="nucleotide sequence ID" value="NC_019892.1"/>
</dbReference>
<dbReference type="HOGENOM" id="CLU_1037849_0_0_0"/>
<proteinExistence type="predicted"/>
<dbReference type="Pfam" id="PF13469">
    <property type="entry name" value="Sulfotransfer_3"/>
    <property type="match status" value="1"/>
</dbReference>
<dbReference type="KEGG" id="saci:Sinac_1225"/>
<sequence>MSYCNYVALSHGRTGSTILTRMLRAHSRIVDYQELFNVDYQAEFRRSSDRARSLRYWLDTVDRRKLRGPAPAADLASVDEAAILDVLVWRDGYAPDVRAVGFKLLHYQMKHDGHFPRLRDRLAERLPHVRAVVLTRRNLLRQHLSHVTAHRVGQWHIADGSQRRPRPVVRFTPQELVHAFEYVERTESDLSAMAAAAHRRLDLVYEDLTRDFEGCWRRLQRFLDAPEEPLPDLRLVKIEHRTLREAIANYDELAERFRDTRWAGCFDE</sequence>
<reference evidence="1 2" key="1">
    <citation type="submission" date="2012-02" db="EMBL/GenBank/DDBJ databases">
        <title>Complete sequence of chromosome of Singulisphaera acidiphila DSM 18658.</title>
        <authorList>
            <consortium name="US DOE Joint Genome Institute (JGI-PGF)"/>
            <person name="Lucas S."/>
            <person name="Copeland A."/>
            <person name="Lapidus A."/>
            <person name="Glavina del Rio T."/>
            <person name="Dalin E."/>
            <person name="Tice H."/>
            <person name="Bruce D."/>
            <person name="Goodwin L."/>
            <person name="Pitluck S."/>
            <person name="Peters L."/>
            <person name="Ovchinnikova G."/>
            <person name="Chertkov O."/>
            <person name="Kyrpides N."/>
            <person name="Mavromatis K."/>
            <person name="Ivanova N."/>
            <person name="Brettin T."/>
            <person name="Detter J.C."/>
            <person name="Han C."/>
            <person name="Larimer F."/>
            <person name="Land M."/>
            <person name="Hauser L."/>
            <person name="Markowitz V."/>
            <person name="Cheng J.-F."/>
            <person name="Hugenholtz P."/>
            <person name="Woyke T."/>
            <person name="Wu D."/>
            <person name="Tindall B."/>
            <person name="Pomrenke H."/>
            <person name="Brambilla E."/>
            <person name="Klenk H.-P."/>
            <person name="Eisen J.A."/>
        </authorList>
    </citation>
    <scope>NUCLEOTIDE SEQUENCE [LARGE SCALE GENOMIC DNA]</scope>
    <source>
        <strain evidence="2">ATCC BAA-1392 / DSM 18658 / VKM B-2454 / MOB10</strain>
    </source>
</reference>
<dbReference type="InterPro" id="IPR027417">
    <property type="entry name" value="P-loop_NTPase"/>
</dbReference>